<evidence type="ECO:0000313" key="1">
    <source>
        <dbReference type="EMBL" id="OGG07656.1"/>
    </source>
</evidence>
<dbReference type="EMBL" id="MFJG01000003">
    <property type="protein sequence ID" value="OGG07656.1"/>
    <property type="molecule type" value="Genomic_DNA"/>
</dbReference>
<dbReference type="Proteomes" id="UP000178681">
    <property type="component" value="Unassembled WGS sequence"/>
</dbReference>
<proteinExistence type="predicted"/>
<reference evidence="1 2" key="1">
    <citation type="journal article" date="2016" name="Nat. Commun.">
        <title>Thousands of microbial genomes shed light on interconnected biogeochemical processes in an aquifer system.</title>
        <authorList>
            <person name="Anantharaman K."/>
            <person name="Brown C.T."/>
            <person name="Hug L.A."/>
            <person name="Sharon I."/>
            <person name="Castelle C.J."/>
            <person name="Probst A.J."/>
            <person name="Thomas B.C."/>
            <person name="Singh A."/>
            <person name="Wilkins M.J."/>
            <person name="Karaoz U."/>
            <person name="Brodie E.L."/>
            <person name="Williams K.H."/>
            <person name="Hubbard S.S."/>
            <person name="Banfield J.F."/>
        </authorList>
    </citation>
    <scope>NUCLEOTIDE SEQUENCE [LARGE SCALE GENOMIC DNA]</scope>
</reference>
<dbReference type="AlphaFoldDB" id="A0A1F5Z5D6"/>
<gene>
    <name evidence="1" type="ORF">A2872_01710</name>
</gene>
<sequence>MAPELNVLSRGLREMATIPTALREHGKFVKETANIKPEVKDPRRFHLAELTRLPYFATKLEERLGDFGVHSTGEEVTAVKVLSNQARYSNLAHGKVIFDSTLCELVCQAIGVVAPQLSPSRREEYIIREAQEAVYHRMVIKLLEKDESQVVLQRIKDDPHLANLAGVFREFHLCANDFPEKDLTVSVIASGLLGKFDSKKSFSDSPSQHLMQEYYREYEQEFDALISKHPELPEWLLNRSISREDKLTCLSKLTGSCGESKVPSEDFGYNSKGRSRCLEGAKSGYRRMCGEIEDAREEGKLMRKHRGKLERFIKLTPTLLEATDHRLGSVVIAAVILAIDPEGNPTMWRYLPAGERELNLKIPNTSEVSQKVNFGQVLCTLREIFANRQNVSSKDAYKQQTKAIYDNMELLFSFFRNDLAVPAVVRETLAIFDSKQDLAKTYLERSGPYLEQSPLNVNRFMKYRPLSESIRFLKTRIVVDALESMVSENVSLLSAKGIFRLLGRWRNVSLADLSSARLMDSLYHSANNMAESITFFNNGSHDTPHSFKRFVELGEVIFLRMIEGMRYLVHKPRWDGKRLAIQIASSCLCPLRNAFAHINSFFSARTW</sequence>
<evidence type="ECO:0000313" key="2">
    <source>
        <dbReference type="Proteomes" id="UP000178681"/>
    </source>
</evidence>
<accession>A0A1F5Z5D6</accession>
<protein>
    <submittedName>
        <fullName evidence="1">Uncharacterized protein</fullName>
    </submittedName>
</protein>
<dbReference type="STRING" id="1798377.A2872_01710"/>
<name>A0A1F5Z5D6_9BACT</name>
<comment type="caution">
    <text evidence="1">The sequence shown here is derived from an EMBL/GenBank/DDBJ whole genome shotgun (WGS) entry which is preliminary data.</text>
</comment>
<organism evidence="1 2">
    <name type="scientific">Candidatus Gottesmanbacteria bacterium RIFCSPHIGHO2_01_FULL_42_12</name>
    <dbReference type="NCBI Taxonomy" id="1798377"/>
    <lineage>
        <taxon>Bacteria</taxon>
        <taxon>Candidatus Gottesmaniibacteriota</taxon>
    </lineage>
</organism>